<feature type="compositionally biased region" description="Polar residues" evidence="1">
    <location>
        <begin position="240"/>
        <end position="255"/>
    </location>
</feature>
<organism evidence="2 3">
    <name type="scientific">Canariomyces notabilis</name>
    <dbReference type="NCBI Taxonomy" id="2074819"/>
    <lineage>
        <taxon>Eukaryota</taxon>
        <taxon>Fungi</taxon>
        <taxon>Dikarya</taxon>
        <taxon>Ascomycota</taxon>
        <taxon>Pezizomycotina</taxon>
        <taxon>Sordariomycetes</taxon>
        <taxon>Sordariomycetidae</taxon>
        <taxon>Sordariales</taxon>
        <taxon>Chaetomiaceae</taxon>
        <taxon>Canariomyces</taxon>
    </lineage>
</organism>
<feature type="compositionally biased region" description="Basic and acidic residues" evidence="1">
    <location>
        <begin position="215"/>
        <end position="233"/>
    </location>
</feature>
<evidence type="ECO:0000313" key="3">
    <source>
        <dbReference type="Proteomes" id="UP001302812"/>
    </source>
</evidence>
<keyword evidence="3" id="KW-1185">Reference proteome</keyword>
<evidence type="ECO:0000256" key="1">
    <source>
        <dbReference type="SAM" id="MobiDB-lite"/>
    </source>
</evidence>
<dbReference type="GeneID" id="89932776"/>
<accession>A0AAN6TC90</accession>
<proteinExistence type="predicted"/>
<comment type="caution">
    <text evidence="2">The sequence shown here is derived from an EMBL/GenBank/DDBJ whole genome shotgun (WGS) entry which is preliminary data.</text>
</comment>
<dbReference type="AlphaFoldDB" id="A0AAN6TC90"/>
<name>A0AAN6TC90_9PEZI</name>
<sequence>MLVSGDFARRNNFTIHRGQRYQRSIELIDGSIIRTDGMVLNAEMEFDAPPMSSPRELDYDRYLEYANGLATLTSKGGGGRAAATKTTFVCDLHVIEDLPCDIILSSEFIFDNQVFSRFNHLFHSEASPAPACLLQDCDTPRKMSLNDCMLFMRMKLAKGSWFPWRRPGQRQELPVDDNSVILRQLDRRWEELWDAEELRRNQMQLWIATLPEPQKSNEQRAESQRQQDWDKSHPRPLPRTASSVPLSNSTLGRLG</sequence>
<evidence type="ECO:0000313" key="2">
    <source>
        <dbReference type="EMBL" id="KAK4111678.1"/>
    </source>
</evidence>
<reference evidence="2" key="2">
    <citation type="submission" date="2023-05" db="EMBL/GenBank/DDBJ databases">
        <authorList>
            <consortium name="Lawrence Berkeley National Laboratory"/>
            <person name="Steindorff A."/>
            <person name="Hensen N."/>
            <person name="Bonometti L."/>
            <person name="Westerberg I."/>
            <person name="Brannstrom I.O."/>
            <person name="Guillou S."/>
            <person name="Cros-Aarteil S."/>
            <person name="Calhoun S."/>
            <person name="Haridas S."/>
            <person name="Kuo A."/>
            <person name="Mondo S."/>
            <person name="Pangilinan J."/>
            <person name="Riley R."/>
            <person name="Labutti K."/>
            <person name="Andreopoulos B."/>
            <person name="Lipzen A."/>
            <person name="Chen C."/>
            <person name="Yanf M."/>
            <person name="Daum C."/>
            <person name="Ng V."/>
            <person name="Clum A."/>
            <person name="Ohm R."/>
            <person name="Martin F."/>
            <person name="Silar P."/>
            <person name="Natvig D."/>
            <person name="Lalanne C."/>
            <person name="Gautier V."/>
            <person name="Ament-Velasquez S.L."/>
            <person name="Kruys A."/>
            <person name="Hutchinson M.I."/>
            <person name="Powell A.J."/>
            <person name="Barry K."/>
            <person name="Miller A.N."/>
            <person name="Grigoriev I.V."/>
            <person name="Debuchy R."/>
            <person name="Gladieux P."/>
            <person name="Thoren M.H."/>
            <person name="Johannesson H."/>
        </authorList>
    </citation>
    <scope>NUCLEOTIDE SEQUENCE</scope>
    <source>
        <strain evidence="2">CBS 508.74</strain>
    </source>
</reference>
<feature type="region of interest" description="Disordered" evidence="1">
    <location>
        <begin position="210"/>
        <end position="255"/>
    </location>
</feature>
<gene>
    <name evidence="2" type="ORF">N656DRAFT_147613</name>
</gene>
<dbReference type="RefSeq" id="XP_064669248.1">
    <property type="nucleotide sequence ID" value="XM_064808653.1"/>
</dbReference>
<reference evidence="2" key="1">
    <citation type="journal article" date="2023" name="Mol. Phylogenet. Evol.">
        <title>Genome-scale phylogeny and comparative genomics of the fungal order Sordariales.</title>
        <authorList>
            <person name="Hensen N."/>
            <person name="Bonometti L."/>
            <person name="Westerberg I."/>
            <person name="Brannstrom I.O."/>
            <person name="Guillou S."/>
            <person name="Cros-Aarteil S."/>
            <person name="Calhoun S."/>
            <person name="Haridas S."/>
            <person name="Kuo A."/>
            <person name="Mondo S."/>
            <person name="Pangilinan J."/>
            <person name="Riley R."/>
            <person name="LaButti K."/>
            <person name="Andreopoulos B."/>
            <person name="Lipzen A."/>
            <person name="Chen C."/>
            <person name="Yan M."/>
            <person name="Daum C."/>
            <person name="Ng V."/>
            <person name="Clum A."/>
            <person name="Steindorff A."/>
            <person name="Ohm R.A."/>
            <person name="Martin F."/>
            <person name="Silar P."/>
            <person name="Natvig D.O."/>
            <person name="Lalanne C."/>
            <person name="Gautier V."/>
            <person name="Ament-Velasquez S.L."/>
            <person name="Kruys A."/>
            <person name="Hutchinson M.I."/>
            <person name="Powell A.J."/>
            <person name="Barry K."/>
            <person name="Miller A.N."/>
            <person name="Grigoriev I.V."/>
            <person name="Debuchy R."/>
            <person name="Gladieux P."/>
            <person name="Hiltunen Thoren M."/>
            <person name="Johannesson H."/>
        </authorList>
    </citation>
    <scope>NUCLEOTIDE SEQUENCE</scope>
    <source>
        <strain evidence="2">CBS 508.74</strain>
    </source>
</reference>
<dbReference type="Proteomes" id="UP001302812">
    <property type="component" value="Unassembled WGS sequence"/>
</dbReference>
<protein>
    <submittedName>
        <fullName evidence="2">Uncharacterized protein</fullName>
    </submittedName>
</protein>
<dbReference type="EMBL" id="MU853345">
    <property type="protein sequence ID" value="KAK4111678.1"/>
    <property type="molecule type" value="Genomic_DNA"/>
</dbReference>